<gene>
    <name evidence="2" type="ORF">GTQ48_07795</name>
</gene>
<feature type="transmembrane region" description="Helical" evidence="1">
    <location>
        <begin position="20"/>
        <end position="42"/>
    </location>
</feature>
<feature type="transmembrane region" description="Helical" evidence="1">
    <location>
        <begin position="48"/>
        <end position="66"/>
    </location>
</feature>
<name>A0A6N9TE35_9ALTE</name>
<evidence type="ECO:0000313" key="3">
    <source>
        <dbReference type="Proteomes" id="UP000471381"/>
    </source>
</evidence>
<proteinExistence type="predicted"/>
<dbReference type="AlphaFoldDB" id="A0A6N9TE35"/>
<sequence>MQNKLSVFYRQKTHNDSLNVSGTILGFMVLLTGGLLLFYAFLDVVVRLQSIQTVLFIFAGITMYKIGQSLLKHFASFKLHTERRRSPER</sequence>
<dbReference type="EMBL" id="JAAAWO010000004">
    <property type="protein sequence ID" value="NDW15420.1"/>
    <property type="molecule type" value="Genomic_DNA"/>
</dbReference>
<keyword evidence="1" id="KW-1133">Transmembrane helix</keyword>
<accession>A0A6N9TE35</accession>
<reference evidence="2 3" key="1">
    <citation type="submission" date="2020-01" db="EMBL/GenBank/DDBJ databases">
        <title>Genomes of bacteria type strains.</title>
        <authorList>
            <person name="Chen J."/>
            <person name="Zhu S."/>
            <person name="Yang J."/>
        </authorList>
    </citation>
    <scope>NUCLEOTIDE SEQUENCE [LARGE SCALE GENOMIC DNA]</scope>
    <source>
        <strain evidence="2 3">LMG 24078</strain>
    </source>
</reference>
<keyword evidence="3" id="KW-1185">Reference proteome</keyword>
<evidence type="ECO:0000313" key="2">
    <source>
        <dbReference type="EMBL" id="NDW15420.1"/>
    </source>
</evidence>
<keyword evidence="1" id="KW-0812">Transmembrane</keyword>
<dbReference type="Proteomes" id="UP000471381">
    <property type="component" value="Unassembled WGS sequence"/>
</dbReference>
<keyword evidence="1" id="KW-0472">Membrane</keyword>
<protein>
    <submittedName>
        <fullName evidence="2">Uncharacterized protein</fullName>
    </submittedName>
</protein>
<organism evidence="2 3">
    <name type="scientific">Alteromonas genovensis</name>
    <dbReference type="NCBI Taxonomy" id="471225"/>
    <lineage>
        <taxon>Bacteria</taxon>
        <taxon>Pseudomonadati</taxon>
        <taxon>Pseudomonadota</taxon>
        <taxon>Gammaproteobacteria</taxon>
        <taxon>Alteromonadales</taxon>
        <taxon>Alteromonadaceae</taxon>
        <taxon>Alteromonas/Salinimonas group</taxon>
        <taxon>Alteromonas</taxon>
    </lineage>
</organism>
<evidence type="ECO:0000256" key="1">
    <source>
        <dbReference type="SAM" id="Phobius"/>
    </source>
</evidence>
<dbReference type="RefSeq" id="WP_163106065.1">
    <property type="nucleotide sequence ID" value="NZ_JAAAWO010000004.1"/>
</dbReference>
<comment type="caution">
    <text evidence="2">The sequence shown here is derived from an EMBL/GenBank/DDBJ whole genome shotgun (WGS) entry which is preliminary data.</text>
</comment>